<dbReference type="GO" id="GO:0016020">
    <property type="term" value="C:membrane"/>
    <property type="evidence" value="ECO:0007669"/>
    <property type="project" value="UniProtKB-SubCell"/>
</dbReference>
<evidence type="ECO:0000256" key="12">
    <source>
        <dbReference type="ARBA" id="ARBA00023170"/>
    </source>
</evidence>
<keyword evidence="11" id="KW-1015">Disulfide bond</keyword>
<evidence type="ECO:0000313" key="23">
    <source>
        <dbReference type="RefSeq" id="XP_048268197.1"/>
    </source>
</evidence>
<evidence type="ECO:0000256" key="17">
    <source>
        <dbReference type="SAM" id="Phobius"/>
    </source>
</evidence>
<feature type="region of interest" description="Disordered" evidence="16">
    <location>
        <begin position="735"/>
        <end position="756"/>
    </location>
</feature>
<protein>
    <recommendedName>
        <fullName evidence="3">protein-tyrosine-phosphatase</fullName>
        <ecNumber evidence="3">3.1.3.48</ecNumber>
    </recommendedName>
</protein>
<feature type="domain" description="Fibronectin type-III" evidence="21">
    <location>
        <begin position="753"/>
        <end position="851"/>
    </location>
</feature>
<keyword evidence="22" id="KW-1185">Reference proteome</keyword>
<evidence type="ECO:0000256" key="13">
    <source>
        <dbReference type="ARBA" id="ARBA00023180"/>
    </source>
</evidence>
<dbReference type="SUPFAM" id="SSF52799">
    <property type="entry name" value="(Phosphotyrosine protein) phosphatases II"/>
    <property type="match status" value="2"/>
</dbReference>
<feature type="domain" description="Fibronectin type-III" evidence="21">
    <location>
        <begin position="854"/>
        <end position="947"/>
    </location>
</feature>
<dbReference type="Pfam" id="PF00102">
    <property type="entry name" value="Y_phosphatase"/>
    <property type="match status" value="2"/>
</dbReference>
<evidence type="ECO:0000256" key="4">
    <source>
        <dbReference type="ARBA" id="ARBA00022692"/>
    </source>
</evidence>
<dbReference type="FunFam" id="2.60.40.10:FF:000015">
    <property type="entry name" value="receptor-type tyrosine-protein phosphatase delta isoform X2"/>
    <property type="match status" value="1"/>
</dbReference>
<dbReference type="PROSITE" id="PS50055">
    <property type="entry name" value="TYR_PHOSPHATASE_PTP"/>
    <property type="match status" value="2"/>
</dbReference>
<dbReference type="FunFam" id="2.60.40.10:FF:000028">
    <property type="entry name" value="Neuronal cell adhesion molecule"/>
    <property type="match status" value="1"/>
</dbReference>
<dbReference type="InterPro" id="IPR013783">
    <property type="entry name" value="Ig-like_fold"/>
</dbReference>
<dbReference type="CTD" id="104121"/>
<comment type="similarity">
    <text evidence="2">Belongs to the protein-tyrosine phosphatase family. Receptor class 2A subfamily.</text>
</comment>
<dbReference type="Proteomes" id="UP000835206">
    <property type="component" value="Chromosome 14"/>
</dbReference>
<evidence type="ECO:0000256" key="5">
    <source>
        <dbReference type="ARBA" id="ARBA00022729"/>
    </source>
</evidence>
<feature type="compositionally biased region" description="Basic and acidic residues" evidence="16">
    <location>
        <begin position="1286"/>
        <end position="1296"/>
    </location>
</feature>
<evidence type="ECO:0000256" key="2">
    <source>
        <dbReference type="ARBA" id="ARBA00010504"/>
    </source>
</evidence>
<dbReference type="GeneID" id="100643094"/>
<evidence type="ECO:0000256" key="15">
    <source>
        <dbReference type="ARBA" id="ARBA00051722"/>
    </source>
</evidence>
<dbReference type="PROSITE" id="PS50853">
    <property type="entry name" value="FN3"/>
    <property type="match status" value="8"/>
</dbReference>
<keyword evidence="8" id="KW-0904">Protein phosphatase</keyword>
<feature type="domain" description="Ig-like" evidence="20">
    <location>
        <begin position="74"/>
        <end position="165"/>
    </location>
</feature>
<feature type="domain" description="Tyrosine specific protein phosphatases" evidence="19">
    <location>
        <begin position="1591"/>
        <end position="1662"/>
    </location>
</feature>
<dbReference type="InterPro" id="IPR000387">
    <property type="entry name" value="Tyr_Pase_dom"/>
</dbReference>
<dbReference type="InterPro" id="IPR003598">
    <property type="entry name" value="Ig_sub2"/>
</dbReference>
<keyword evidence="10 17" id="KW-0472">Membrane</keyword>
<dbReference type="SMART" id="SM00060">
    <property type="entry name" value="FN3"/>
    <property type="match status" value="8"/>
</dbReference>
<dbReference type="PRINTS" id="PR00014">
    <property type="entry name" value="FNTYPEIII"/>
</dbReference>
<keyword evidence="14" id="KW-0393">Immunoglobulin domain</keyword>
<dbReference type="FunFam" id="2.60.40.10:FF:001015">
    <property type="entry name" value="tyrosine-protein phosphatase Lar isoform X4"/>
    <property type="match status" value="1"/>
</dbReference>
<dbReference type="GO" id="GO:0004725">
    <property type="term" value="F:protein tyrosine phosphatase activity"/>
    <property type="evidence" value="ECO:0007669"/>
    <property type="project" value="UniProtKB-EC"/>
</dbReference>
<dbReference type="CDD" id="cd14553">
    <property type="entry name" value="R-PTPc-LAR-1"/>
    <property type="match status" value="1"/>
</dbReference>
<dbReference type="InterPro" id="IPR016130">
    <property type="entry name" value="Tyr_Pase_AS"/>
</dbReference>
<evidence type="ECO:0000256" key="14">
    <source>
        <dbReference type="ARBA" id="ARBA00023319"/>
    </source>
</evidence>
<dbReference type="FunFam" id="3.90.190.10:FF:000002">
    <property type="entry name" value="receptor-type tyrosine-protein phosphatase delta isoform X2"/>
    <property type="match status" value="1"/>
</dbReference>
<dbReference type="InterPro" id="IPR003961">
    <property type="entry name" value="FN3_dom"/>
</dbReference>
<evidence type="ECO:0000256" key="10">
    <source>
        <dbReference type="ARBA" id="ARBA00023136"/>
    </source>
</evidence>
<feature type="domain" description="Fibronectin type-III" evidence="21">
    <location>
        <begin position="1046"/>
        <end position="1148"/>
    </location>
</feature>
<evidence type="ECO:0000256" key="11">
    <source>
        <dbReference type="ARBA" id="ARBA00023157"/>
    </source>
</evidence>
<dbReference type="RefSeq" id="XP_048268197.1">
    <property type="nucleotide sequence ID" value="XM_048412240.1"/>
</dbReference>
<feature type="domain" description="Tyrosine-protein phosphatase" evidence="18">
    <location>
        <begin position="1416"/>
        <end position="1671"/>
    </location>
</feature>
<sequence>MLPNVSQCTPTHVERCNGGIKCAVITGDRGKTGKRVVNMTPIFLVLLVAIDPIIAQNGGNISDSQYITYMTSPPTILVRPQSQQVKAGGIASFYCTAEGAPPPQIHWRKNGKRVSQSQSRYLVHNYENGALLRIEPVRPVRDNTLYECLAENGVGDAVSAEAQLRVYEAEKLPNGFPLISQAPTTKVVEMGHNAVLLCTAVGSPPPIISWVRDMLPIDTTNPRYTVLDTGALQITASDVNDQGKYECVANNSVGTEYSKSAMLYVKVRRVAPTFSIPPPAVSEVRSGGSLNLTCVAVGSPMPYVKWKKGPSTDLTPDDNLPVGRNVLILTNVKESANYTCTAASDLGIIEVTTMVKVQALPSAPENVQVSDITATSVKLTWYYKNPEEVQYYVIQHKPKHVQQAEAEISGITTMYYHVRSLSPYTEYELTVTAVNAIGRGPASAPVTVTTGETKPGTAPRKVVARPLSSSTMVIQWDEPETPNGQVTGYKVYYTTDPNQQMASWQYQLVDNSQLTTISDLTPHTIYTIRVQALTSVGPGPLSTPVQIKTQQGVPSQPEMLTAVDIGETKVTLQWNKPTHSAENILSYELYWNDTYAQEKHHRRIPVTENYTLTGLYPNTLYYVWLAARSQRGEGATTIPYPVRTKQYVPGHPQNVTVTPINSTTIHVKWRPPTSKEQNGVIRGYHIHVQEMREEGKDLLNEPIRRDVQEDGVLEVNITGLQPDTTYSVQVAALTRKGDGDRSPPETVRTPGGVPNRPHVNVKLLSKDPDVVELEWSQPTQTYGDVLGYRIRYGIKNQTLKEEYIPGNRQHTYKITDLEERGVDYEFRVAGQNAIGFGQETVRFWYSPEGEPTGPPTNLSYFFQTPDTVCVTWDPPLRQHRNGQITGYDVQFNKKNDHSTTINRNTTKTRAVFTNLEENTEYVFHVRAHTSRGSGPYSEKITIITEKDIGRAPMSVKAVATSDTSVEVWWEPVPNRGKILGYQIFYTTTAVEDLDEWKQKTVGLTESAELVNLEKFTQYAITVAARYKTGLGRLSEKVTVKVKPEDVPLDLRGPDSSTHTMTLSWKPPIKLNPMNYKVSFDAVKEFVDSQGITQTQIVPRRQILLDPSVTTTMINELQPFTTYNVNVSAVPRDGQYRPPAKITITTQMAAPKPMVKPDFYGVVNGEEIQVILPQASEEYGSISHYYLIVVPEDPSTADKQPDELTEDMIAGKGAKERENAPYIAAKFPHRDIPYTFHLGSGDIYEGYENRKLEKSKRYRIFVRAVVDTPRKHLYTSSPFSEYLSLDMREVPPGEPPRRPNPNTPVDGNPEVSVKTSGQEPGMVWVVGPIIAALMVSAFLTLIFFIKRRRQPCKAPDQAAVTRPLMAADISSNHAPSDPVEMRRLNFQTPGMASHPPIPISELGNHIERLKANDNLKFSQEYESIEPGQQFTWDHSNMEINASKNRYANVIAYDHSRVILQTIDGMSGTDYINANYCDGYRKQNAYVATQGPLQETFGDFWRMCWELRSSTIVMMTKLEERTRIKCDQYWPSRGSETYGLMTVTITDVQELATYCIRTFQISRAGYSERREIKQLQFTAWPDHGVPEHPAPFLQFLRRVRSLNPPESGPLIVHCSAGVGRTGCFIVIDSMLERIKHEKMIDIYGHVTCLRAQRNYMVQTEDQYIFIHDALYEAVICGNTEVPARNLHSHIQKLMQPEIDNITGMELEFKKLSNIKVDSSRFISANLPCNKHKNRLVHILPYECTRVCLQPQRNIEGSDYINASLIDGYRYRGAYIATQGPLCDTTDDFWRMLWEHNSTIVVMLTKLKEMGREKCHQYWPSDRSIRYQCFVVDPIAEYNMPQYILREFKVTDARDGASRTVRQFQFIDWPEQGVPKSGDGFIDFIGQVHKTKEQFGQDGPITVHCSAGVGRTGVFITLSIVLERMQYEGVVDIFQTVRILRTQRPAMVQTEDQYQFCYRASLEYLGSFDHYAN</sequence>
<evidence type="ECO:0000256" key="8">
    <source>
        <dbReference type="ARBA" id="ARBA00022912"/>
    </source>
</evidence>
<evidence type="ECO:0000259" key="20">
    <source>
        <dbReference type="PROSITE" id="PS50835"/>
    </source>
</evidence>
<evidence type="ECO:0000256" key="16">
    <source>
        <dbReference type="SAM" id="MobiDB-lite"/>
    </source>
</evidence>
<dbReference type="FunFam" id="2.60.40.10:FF:001197">
    <property type="entry name" value="tyrosine-protein phosphatase Lar isoform X1"/>
    <property type="match status" value="1"/>
</dbReference>
<feature type="domain" description="Tyrosine-protein phosphatase" evidence="18">
    <location>
        <begin position="1702"/>
        <end position="1961"/>
    </location>
</feature>
<keyword evidence="5" id="KW-0732">Signal</keyword>
<evidence type="ECO:0000256" key="7">
    <source>
        <dbReference type="ARBA" id="ARBA00022801"/>
    </source>
</evidence>
<dbReference type="PANTHER" id="PTHR46957">
    <property type="entry name" value="CYTOKINE RECEPTOR"/>
    <property type="match status" value="1"/>
</dbReference>
<evidence type="ECO:0000259" key="18">
    <source>
        <dbReference type="PROSITE" id="PS50055"/>
    </source>
</evidence>
<evidence type="ECO:0000259" key="19">
    <source>
        <dbReference type="PROSITE" id="PS50056"/>
    </source>
</evidence>
<evidence type="ECO:0000259" key="21">
    <source>
        <dbReference type="PROSITE" id="PS50853"/>
    </source>
</evidence>
<dbReference type="FunFam" id="2.60.40.10:FF:001111">
    <property type="entry name" value="tyrosine-protein phosphatase Lar isoform X1"/>
    <property type="match status" value="1"/>
</dbReference>
<feature type="domain" description="Tyrosine specific protein phosphatases" evidence="19">
    <location>
        <begin position="1879"/>
        <end position="1952"/>
    </location>
</feature>
<reference evidence="23" key="1">
    <citation type="submission" date="2025-08" db="UniProtKB">
        <authorList>
            <consortium name="RefSeq"/>
        </authorList>
    </citation>
    <scope>IDENTIFICATION</scope>
</reference>
<dbReference type="PROSITE" id="PS50835">
    <property type="entry name" value="IG_LIKE"/>
    <property type="match status" value="3"/>
</dbReference>
<dbReference type="InterPro" id="IPR029021">
    <property type="entry name" value="Prot-tyrosine_phosphatase-like"/>
</dbReference>
<dbReference type="SMART" id="SM00408">
    <property type="entry name" value="IGc2"/>
    <property type="match status" value="3"/>
</dbReference>
<dbReference type="Gene3D" id="3.90.190.10">
    <property type="entry name" value="Protein tyrosine phosphatase superfamily"/>
    <property type="match status" value="2"/>
</dbReference>
<feature type="domain" description="Fibronectin type-III" evidence="21">
    <location>
        <begin position="556"/>
        <end position="647"/>
    </location>
</feature>
<keyword evidence="4 17" id="KW-0812">Transmembrane</keyword>
<dbReference type="FunFam" id="2.60.40.10:FF:000027">
    <property type="entry name" value="receptor-type tyrosine-protein phosphatase delta isoform X1"/>
    <property type="match status" value="1"/>
</dbReference>
<dbReference type="SUPFAM" id="SSF48726">
    <property type="entry name" value="Immunoglobulin"/>
    <property type="match status" value="3"/>
</dbReference>
<feature type="domain" description="Fibronectin type-III" evidence="21">
    <location>
        <begin position="651"/>
        <end position="752"/>
    </location>
</feature>
<evidence type="ECO:0000256" key="3">
    <source>
        <dbReference type="ARBA" id="ARBA00013064"/>
    </source>
</evidence>
<proteinExistence type="inferred from homology"/>
<keyword evidence="12" id="KW-0675">Receptor</keyword>
<dbReference type="PANTHER" id="PTHR46957:SF6">
    <property type="entry name" value="PROTEIN-TYROSINE-PHOSPHATASE"/>
    <property type="match status" value="1"/>
</dbReference>
<organism evidence="22 23">
    <name type="scientific">Bombus terrestris</name>
    <name type="common">Buff-tailed bumblebee</name>
    <name type="synonym">Apis terrestris</name>
    <dbReference type="NCBI Taxonomy" id="30195"/>
    <lineage>
        <taxon>Eukaryota</taxon>
        <taxon>Metazoa</taxon>
        <taxon>Ecdysozoa</taxon>
        <taxon>Arthropoda</taxon>
        <taxon>Hexapoda</taxon>
        <taxon>Insecta</taxon>
        <taxon>Pterygota</taxon>
        <taxon>Neoptera</taxon>
        <taxon>Endopterygota</taxon>
        <taxon>Hymenoptera</taxon>
        <taxon>Apocrita</taxon>
        <taxon>Aculeata</taxon>
        <taxon>Apoidea</taxon>
        <taxon>Anthophila</taxon>
        <taxon>Apidae</taxon>
        <taxon>Bombus</taxon>
        <taxon>Bombus</taxon>
    </lineage>
</organism>
<dbReference type="InterPro" id="IPR013098">
    <property type="entry name" value="Ig_I-set"/>
</dbReference>
<dbReference type="FunFam" id="2.60.40.10:FF:001000">
    <property type="entry name" value="tyrosine-protein phosphatase Lar isoform X3"/>
    <property type="match status" value="1"/>
</dbReference>
<dbReference type="SUPFAM" id="SSF49265">
    <property type="entry name" value="Fibronectin type III"/>
    <property type="match status" value="4"/>
</dbReference>
<feature type="region of interest" description="Disordered" evidence="16">
    <location>
        <begin position="1286"/>
        <end position="1314"/>
    </location>
</feature>
<feature type="domain" description="Fibronectin type-III" evidence="21">
    <location>
        <begin position="951"/>
        <end position="1044"/>
    </location>
</feature>
<feature type="domain" description="Fibronectin type-III" evidence="21">
    <location>
        <begin position="458"/>
        <end position="552"/>
    </location>
</feature>
<feature type="domain" description="Ig-like" evidence="20">
    <location>
        <begin position="272"/>
        <end position="356"/>
    </location>
</feature>
<evidence type="ECO:0000256" key="9">
    <source>
        <dbReference type="ARBA" id="ARBA00022989"/>
    </source>
</evidence>
<dbReference type="InterPro" id="IPR036179">
    <property type="entry name" value="Ig-like_dom_sf"/>
</dbReference>
<dbReference type="SMART" id="SM00194">
    <property type="entry name" value="PTPc"/>
    <property type="match status" value="2"/>
</dbReference>
<gene>
    <name evidence="23" type="primary">LOC100643094</name>
</gene>
<dbReference type="InterPro" id="IPR050713">
    <property type="entry name" value="RTP_Phos/Ushers"/>
</dbReference>
<dbReference type="InterPro" id="IPR000242">
    <property type="entry name" value="PTP_cat"/>
</dbReference>
<dbReference type="SMART" id="SM00404">
    <property type="entry name" value="PTPc_motif"/>
    <property type="match status" value="2"/>
</dbReference>
<keyword evidence="9 17" id="KW-1133">Transmembrane helix</keyword>
<dbReference type="FunFam" id="2.60.40.10:FF:000023">
    <property type="entry name" value="receptor-type tyrosine-protein phosphatase delta isoform X2"/>
    <property type="match status" value="1"/>
</dbReference>
<evidence type="ECO:0000256" key="6">
    <source>
        <dbReference type="ARBA" id="ARBA00022737"/>
    </source>
</evidence>
<dbReference type="PROSITE" id="PS00383">
    <property type="entry name" value="TYR_PHOSPHATASE_1"/>
    <property type="match status" value="2"/>
</dbReference>
<dbReference type="Pfam" id="PF13927">
    <property type="entry name" value="Ig_3"/>
    <property type="match status" value="2"/>
</dbReference>
<comment type="subcellular location">
    <subcellularLocation>
        <location evidence="1">Membrane</location>
        <topology evidence="1">Single-pass type I membrane protein</topology>
    </subcellularLocation>
</comment>
<dbReference type="FunFam" id="2.60.40.10:FF:001130">
    <property type="entry name" value="tyrosine-protein phosphatase Lar isoform X3"/>
    <property type="match status" value="1"/>
</dbReference>
<evidence type="ECO:0000313" key="22">
    <source>
        <dbReference type="Proteomes" id="UP000835206"/>
    </source>
</evidence>
<dbReference type="Pfam" id="PF00041">
    <property type="entry name" value="fn3"/>
    <property type="match status" value="8"/>
</dbReference>
<dbReference type="PRINTS" id="PR00700">
    <property type="entry name" value="PRTYPHPHTASE"/>
</dbReference>
<feature type="domain" description="Fibronectin type-III" evidence="21">
    <location>
        <begin position="363"/>
        <end position="453"/>
    </location>
</feature>
<dbReference type="EC" id="3.1.3.48" evidence="3"/>
<dbReference type="FunFam" id="2.60.40.10:FF:000010">
    <property type="entry name" value="receptor-type tyrosine-protein phosphatase delta isoform X1"/>
    <property type="match status" value="1"/>
</dbReference>
<keyword evidence="6" id="KW-0677">Repeat</keyword>
<keyword evidence="7" id="KW-0378">Hydrolase</keyword>
<feature type="transmembrane region" description="Helical" evidence="17">
    <location>
        <begin position="1321"/>
        <end position="1344"/>
    </location>
</feature>
<dbReference type="InterPro" id="IPR007110">
    <property type="entry name" value="Ig-like_dom"/>
</dbReference>
<dbReference type="CDD" id="cd00063">
    <property type="entry name" value="FN3"/>
    <property type="match status" value="8"/>
</dbReference>
<dbReference type="SMART" id="SM00409">
    <property type="entry name" value="IG"/>
    <property type="match status" value="3"/>
</dbReference>
<dbReference type="FunFam" id="3.90.190.10:FF:000151">
    <property type="entry name" value="Receptor-type tyrosine-protein phosphatase S"/>
    <property type="match status" value="1"/>
</dbReference>
<comment type="catalytic activity">
    <reaction evidence="15">
        <text>O-phospho-L-tyrosyl-[protein] + H2O = L-tyrosyl-[protein] + phosphate</text>
        <dbReference type="Rhea" id="RHEA:10684"/>
        <dbReference type="Rhea" id="RHEA-COMP:10136"/>
        <dbReference type="Rhea" id="RHEA-COMP:20101"/>
        <dbReference type="ChEBI" id="CHEBI:15377"/>
        <dbReference type="ChEBI" id="CHEBI:43474"/>
        <dbReference type="ChEBI" id="CHEBI:46858"/>
        <dbReference type="ChEBI" id="CHEBI:61978"/>
        <dbReference type="EC" id="3.1.3.48"/>
    </reaction>
</comment>
<dbReference type="InterPro" id="IPR003595">
    <property type="entry name" value="Tyr_Pase_cat"/>
</dbReference>
<evidence type="ECO:0000256" key="1">
    <source>
        <dbReference type="ARBA" id="ARBA00004479"/>
    </source>
</evidence>
<dbReference type="Gene3D" id="2.60.40.10">
    <property type="entry name" value="Immunoglobulins"/>
    <property type="match status" value="11"/>
</dbReference>
<dbReference type="GO" id="GO:0009653">
    <property type="term" value="P:anatomical structure morphogenesis"/>
    <property type="evidence" value="ECO:0007669"/>
    <property type="project" value="UniProtKB-ARBA"/>
</dbReference>
<accession>A0A9C6SWI0</accession>
<dbReference type="PROSITE" id="PS50056">
    <property type="entry name" value="TYR_PHOSPHATASE_2"/>
    <property type="match status" value="2"/>
</dbReference>
<dbReference type="InterPro" id="IPR003599">
    <property type="entry name" value="Ig_sub"/>
</dbReference>
<name>A0A9C6SWI0_BOMTE</name>
<keyword evidence="13" id="KW-0325">Glycoprotein</keyword>
<dbReference type="GO" id="GO:0048666">
    <property type="term" value="P:neuron development"/>
    <property type="evidence" value="ECO:0007669"/>
    <property type="project" value="UniProtKB-ARBA"/>
</dbReference>
<feature type="domain" description="Ig-like" evidence="20">
    <location>
        <begin position="177"/>
        <end position="258"/>
    </location>
</feature>
<dbReference type="Pfam" id="PF07679">
    <property type="entry name" value="I-set"/>
    <property type="match status" value="1"/>
</dbReference>
<dbReference type="InterPro" id="IPR036116">
    <property type="entry name" value="FN3_sf"/>
</dbReference>